<dbReference type="NCBIfam" id="TIGR01538">
    <property type="entry name" value="portal_SPP1"/>
    <property type="match status" value="1"/>
</dbReference>
<dbReference type="Pfam" id="PF05133">
    <property type="entry name" value="SPP1_portal"/>
    <property type="match status" value="1"/>
</dbReference>
<evidence type="ECO:0000256" key="1">
    <source>
        <dbReference type="SAM" id="MobiDB-lite"/>
    </source>
</evidence>
<feature type="region of interest" description="Disordered" evidence="1">
    <location>
        <begin position="415"/>
        <end position="452"/>
    </location>
</feature>
<gene>
    <name evidence="2" type="ORF">JOD17_003166</name>
</gene>
<proteinExistence type="predicted"/>
<name>A0ABS2PG45_9BACL</name>
<accession>A0ABS2PG45</accession>
<keyword evidence="3" id="KW-1185">Reference proteome</keyword>
<evidence type="ECO:0000313" key="2">
    <source>
        <dbReference type="EMBL" id="MBM7634066.1"/>
    </source>
</evidence>
<dbReference type="EMBL" id="JAFBEC010000009">
    <property type="protein sequence ID" value="MBM7634066.1"/>
    <property type="molecule type" value="Genomic_DNA"/>
</dbReference>
<dbReference type="InterPro" id="IPR021145">
    <property type="entry name" value="Portal_protein_SPP1_Gp6-like"/>
</dbReference>
<sequence>MDIRMNDPEPSVGLVKALIDAHKSSEDLKKEKTNQSYYDGHHAIMERVFDDKDKPNNRIVTNFCKYITDISTGYFIGDPISYSSDADKYLEKLQEIFNLNDEQYVNARLAKYASVYGRAAEIMYTVKENDEKAKVKFTALDPGEQYCVFIYSANVESDLIMALRYYEHSDILSNKKETHAFLYTDKRIYHYVSTEGGFALRSDDEHFFSDVPLTPYYNKSETAVGDFESVMTLNDAYNSLQSDDVDESEYSNDAYLIIAGLEADEKDVKEMKSRRVIEVDNEGQVQWLTKDINDTWKENMKTRIHKDIHKISGVPDMTDESFSSAASGISIQYKLTPFEDNRAAKERSFKKGLQRRIKLITSILSVQGSDYDPNDISIRFSKNLPTDDQAVVNQATAVLGTRLVSRDTLRATLPMVEDPAKEREKLEAEEAEDLERFSLDDHIDEKDEEDGD</sequence>
<dbReference type="InterPro" id="IPR006428">
    <property type="entry name" value="Portal_SPP1-type"/>
</dbReference>
<organism evidence="2 3">
    <name type="scientific">Geomicrobium sediminis</name>
    <dbReference type="NCBI Taxonomy" id="1347788"/>
    <lineage>
        <taxon>Bacteria</taxon>
        <taxon>Bacillati</taxon>
        <taxon>Bacillota</taxon>
        <taxon>Bacilli</taxon>
        <taxon>Bacillales</taxon>
        <taxon>Geomicrobium</taxon>
    </lineage>
</organism>
<feature type="compositionally biased region" description="Basic and acidic residues" evidence="1">
    <location>
        <begin position="418"/>
        <end position="445"/>
    </location>
</feature>
<dbReference type="Proteomes" id="UP000741863">
    <property type="component" value="Unassembled WGS sequence"/>
</dbReference>
<dbReference type="RefSeq" id="WP_204698814.1">
    <property type="nucleotide sequence ID" value="NZ_JAFBEC010000009.1"/>
</dbReference>
<protein>
    <submittedName>
        <fullName evidence="2">SPP1 family phage portal protein</fullName>
    </submittedName>
</protein>
<comment type="caution">
    <text evidence="2">The sequence shown here is derived from an EMBL/GenBank/DDBJ whole genome shotgun (WGS) entry which is preliminary data.</text>
</comment>
<reference evidence="2 3" key="1">
    <citation type="submission" date="2021-01" db="EMBL/GenBank/DDBJ databases">
        <title>Genomic Encyclopedia of Type Strains, Phase IV (KMG-IV): sequencing the most valuable type-strain genomes for metagenomic binning, comparative biology and taxonomic classification.</title>
        <authorList>
            <person name="Goeker M."/>
        </authorList>
    </citation>
    <scope>NUCLEOTIDE SEQUENCE [LARGE SCALE GENOMIC DNA]</scope>
    <source>
        <strain evidence="2 3">DSM 25540</strain>
    </source>
</reference>
<evidence type="ECO:0000313" key="3">
    <source>
        <dbReference type="Proteomes" id="UP000741863"/>
    </source>
</evidence>